<gene>
    <name evidence="4" type="ORF">GCM10011509_09620</name>
</gene>
<dbReference type="InterPro" id="IPR050900">
    <property type="entry name" value="Transposase_IS3/IS150/IS904"/>
</dbReference>
<evidence type="ECO:0000313" key="5">
    <source>
        <dbReference type="Proteomes" id="UP000662111"/>
    </source>
</evidence>
<dbReference type="PROSITE" id="PS50994">
    <property type="entry name" value="INTEGRASE"/>
    <property type="match status" value="1"/>
</dbReference>
<dbReference type="InterPro" id="IPR025948">
    <property type="entry name" value="HTH-like_dom"/>
</dbReference>
<keyword evidence="5" id="KW-1185">Reference proteome</keyword>
<dbReference type="SUPFAM" id="SSF53098">
    <property type="entry name" value="Ribonuclease H-like"/>
    <property type="match status" value="1"/>
</dbReference>
<dbReference type="NCBIfam" id="NF033516">
    <property type="entry name" value="transpos_IS3"/>
    <property type="match status" value="1"/>
</dbReference>
<dbReference type="InterPro" id="IPR048020">
    <property type="entry name" value="Transpos_IS3"/>
</dbReference>
<dbReference type="Pfam" id="PF13276">
    <property type="entry name" value="HTH_21"/>
    <property type="match status" value="1"/>
</dbReference>
<sequence length="331" mass="36819">MIAFITEHKDHRVGDGLRWGVEPLCAVLTEHGIPISPSTYYEWVTRKPSARALRDEQVTELIRAERASSKLVAGLGSPKMWLRLRGKGHDVARCTVERLYRANGWEGARYGRKPRTKIPDERAARAADLVNRDFDPVAPNRLWVADFTYVPTWLGMVYVAFVIDAFSRRVIGWRAATSMSTPLVLDALEHALFTRAQEGVTDLTGLVAHSDAGSQYTSIAFTSRLLEAGVDASVGSVGDAYDNALAESTIGSFKTEQINRNGPWRDVNHVEVATFEWVDFFNTQRPHESLDDLTPAVVEQIHYAHRTPSPGLGETHNRVSGHPGRSQFAIT</sequence>
<feature type="region of interest" description="Disordered" evidence="2">
    <location>
        <begin position="306"/>
        <end position="331"/>
    </location>
</feature>
<protein>
    <submittedName>
        <fullName evidence="4">Integrase</fullName>
    </submittedName>
</protein>
<dbReference type="InterPro" id="IPR001584">
    <property type="entry name" value="Integrase_cat-core"/>
</dbReference>
<dbReference type="PANTHER" id="PTHR46889:SF4">
    <property type="entry name" value="TRANSPOSASE INSO FOR INSERTION SEQUENCE ELEMENT IS911B-RELATED"/>
    <property type="match status" value="1"/>
</dbReference>
<dbReference type="InterPro" id="IPR012337">
    <property type="entry name" value="RNaseH-like_sf"/>
</dbReference>
<comment type="function">
    <text evidence="1">Involved in the transposition of the insertion sequence.</text>
</comment>
<evidence type="ECO:0000256" key="1">
    <source>
        <dbReference type="ARBA" id="ARBA00002286"/>
    </source>
</evidence>
<evidence type="ECO:0000313" key="4">
    <source>
        <dbReference type="EMBL" id="GGK63294.1"/>
    </source>
</evidence>
<name>A0ABQ2F5S0_9MICO</name>
<comment type="caution">
    <text evidence="4">The sequence shown here is derived from an EMBL/GenBank/DDBJ whole genome shotgun (WGS) entry which is preliminary data.</text>
</comment>
<organism evidence="4 5">
    <name type="scientific">Ornithinimicrobium pekingense</name>
    <dbReference type="NCBI Taxonomy" id="384677"/>
    <lineage>
        <taxon>Bacteria</taxon>
        <taxon>Bacillati</taxon>
        <taxon>Actinomycetota</taxon>
        <taxon>Actinomycetes</taxon>
        <taxon>Micrococcales</taxon>
        <taxon>Ornithinimicrobiaceae</taxon>
        <taxon>Ornithinimicrobium</taxon>
    </lineage>
</organism>
<evidence type="ECO:0000256" key="2">
    <source>
        <dbReference type="SAM" id="MobiDB-lite"/>
    </source>
</evidence>
<feature type="domain" description="Integrase catalytic" evidence="3">
    <location>
        <begin position="135"/>
        <end position="303"/>
    </location>
</feature>
<dbReference type="PANTHER" id="PTHR46889">
    <property type="entry name" value="TRANSPOSASE INSF FOR INSERTION SEQUENCE IS3B-RELATED"/>
    <property type="match status" value="1"/>
</dbReference>
<reference evidence="5" key="1">
    <citation type="journal article" date="2019" name="Int. J. Syst. Evol. Microbiol.">
        <title>The Global Catalogue of Microorganisms (GCM) 10K type strain sequencing project: providing services to taxonomists for standard genome sequencing and annotation.</title>
        <authorList>
            <consortium name="The Broad Institute Genomics Platform"/>
            <consortium name="The Broad Institute Genome Sequencing Center for Infectious Disease"/>
            <person name="Wu L."/>
            <person name="Ma J."/>
        </authorList>
    </citation>
    <scope>NUCLEOTIDE SEQUENCE [LARGE SCALE GENOMIC DNA]</scope>
    <source>
        <strain evidence="5">CGMCC 1.5362</strain>
    </source>
</reference>
<proteinExistence type="predicted"/>
<dbReference type="InterPro" id="IPR036397">
    <property type="entry name" value="RNaseH_sf"/>
</dbReference>
<dbReference type="EMBL" id="BMLB01000002">
    <property type="protein sequence ID" value="GGK63294.1"/>
    <property type="molecule type" value="Genomic_DNA"/>
</dbReference>
<accession>A0ABQ2F5S0</accession>
<evidence type="ECO:0000259" key="3">
    <source>
        <dbReference type="PROSITE" id="PS50994"/>
    </source>
</evidence>
<dbReference type="Pfam" id="PF00665">
    <property type="entry name" value="rve"/>
    <property type="match status" value="1"/>
</dbReference>
<dbReference type="Gene3D" id="3.30.420.10">
    <property type="entry name" value="Ribonuclease H-like superfamily/Ribonuclease H"/>
    <property type="match status" value="1"/>
</dbReference>
<dbReference type="Proteomes" id="UP000662111">
    <property type="component" value="Unassembled WGS sequence"/>
</dbReference>